<dbReference type="Pfam" id="PF13460">
    <property type="entry name" value="NAD_binding_10"/>
    <property type="match status" value="1"/>
</dbReference>
<reference evidence="2 3" key="1">
    <citation type="submission" date="2021-05" db="EMBL/GenBank/DDBJ databases">
        <title>Phylogenetic classification of ten novel species belonging to the genus Bifidobacterium comprising B. colchicus sp. nov., B. abeli sp. nov., B. bicoloris sp. nov., B. guerezis sp. nov., B. rosaliae sp. nov., B. santillanensis sp. nov., B. argentati sp. nov., B. amazzoni sp. nov., B. pluviali sp. nov., and B. pinnaculum sp. nov.</title>
        <authorList>
            <person name="Lugli G.A."/>
            <person name="Ruiz Garcia L."/>
            <person name="Margolles A."/>
            <person name="Ventura M."/>
        </authorList>
    </citation>
    <scope>NUCLEOTIDE SEQUENCE [LARGE SCALE GENOMIC DNA]</scope>
    <source>
        <strain evidence="2 3">82T10</strain>
    </source>
</reference>
<evidence type="ECO:0000313" key="2">
    <source>
        <dbReference type="EMBL" id="MBW3092729.1"/>
    </source>
</evidence>
<keyword evidence="3" id="KW-1185">Reference proteome</keyword>
<evidence type="ECO:0000313" key="3">
    <source>
        <dbReference type="Proteomes" id="UP000700815"/>
    </source>
</evidence>
<dbReference type="Proteomes" id="UP000700815">
    <property type="component" value="Unassembled WGS sequence"/>
</dbReference>
<sequence length="214" mass="22860">MTKRIAVVAANGKAGRLITKESVDRGLDVTAVVRGENRTVAPHTLTKDLFDLTDADLAGFDIVVDAFGAWTPDALPQHSTSLKHLADILSGTDTRLIVVGGAGSLYLDPDHTLQLSQADTFPESFLPLANAMGAALSELRERADVKWTYVSPAADFQADGPRTGEYALAGEEFTTNGTTGKSEISYADYAIAIIDEAVATPSEAHVNERISVRW</sequence>
<name>A0ABS6WFB3_9BIFI</name>
<dbReference type="EMBL" id="JAHBBH010000017">
    <property type="protein sequence ID" value="MBW3092729.1"/>
    <property type="molecule type" value="Genomic_DNA"/>
</dbReference>
<dbReference type="PANTHER" id="PTHR43355">
    <property type="entry name" value="FLAVIN REDUCTASE (NADPH)"/>
    <property type="match status" value="1"/>
</dbReference>
<dbReference type="CDD" id="cd05244">
    <property type="entry name" value="BVR-B_like_SDR_a"/>
    <property type="match status" value="1"/>
</dbReference>
<dbReference type="InterPro" id="IPR051606">
    <property type="entry name" value="Polyketide_Oxido-like"/>
</dbReference>
<protein>
    <submittedName>
        <fullName evidence="2">NAD(P)H-binding protein</fullName>
    </submittedName>
</protein>
<proteinExistence type="predicted"/>
<accession>A0ABS6WFB3</accession>
<dbReference type="RefSeq" id="WP_219058794.1">
    <property type="nucleotide sequence ID" value="NZ_JAHBBH010000017.1"/>
</dbReference>
<comment type="caution">
    <text evidence="2">The sequence shown here is derived from an EMBL/GenBank/DDBJ whole genome shotgun (WGS) entry which is preliminary data.</text>
</comment>
<dbReference type="PANTHER" id="PTHR43355:SF2">
    <property type="entry name" value="FLAVIN REDUCTASE (NADPH)"/>
    <property type="match status" value="1"/>
</dbReference>
<organism evidence="2 3">
    <name type="scientific">Bifidobacterium miconis</name>
    <dbReference type="NCBI Taxonomy" id="2834435"/>
    <lineage>
        <taxon>Bacteria</taxon>
        <taxon>Bacillati</taxon>
        <taxon>Actinomycetota</taxon>
        <taxon>Actinomycetes</taxon>
        <taxon>Bifidobacteriales</taxon>
        <taxon>Bifidobacteriaceae</taxon>
        <taxon>Bifidobacterium</taxon>
    </lineage>
</organism>
<gene>
    <name evidence="2" type="ORF">KIH79_07180</name>
</gene>
<dbReference type="InterPro" id="IPR016040">
    <property type="entry name" value="NAD(P)-bd_dom"/>
</dbReference>
<evidence type="ECO:0000259" key="1">
    <source>
        <dbReference type="Pfam" id="PF13460"/>
    </source>
</evidence>
<feature type="domain" description="NAD(P)-binding" evidence="1">
    <location>
        <begin position="10"/>
        <end position="195"/>
    </location>
</feature>